<evidence type="ECO:0000313" key="1">
    <source>
        <dbReference type="EMBL" id="ARO88751.1"/>
    </source>
</evidence>
<gene>
    <name evidence="1" type="ORF">EBAPG3_013785</name>
</gene>
<dbReference type="eggNOG" id="COG0846">
    <property type="taxonomic scope" value="Bacteria"/>
</dbReference>
<sequence length="265" mass="30471">MEKLAAAIKNGDIMLFAGAGVSMNLGLPSSETLINHVAKELDYDPDVYRTLGDFYALAEYYRIKKGSVGPLRSWMDQQWHSSNVKIENSKIHQLICSLQFPIIYTTNYDRWLERAFDCHGKDYLKIASVADLTKIKDNQTQIVKFHGDFDDDNSIVLTQTSYFERLEFETPLDIKLRSDVLGKGVLFIGYSLSDINLRFIFYKLSKMWQSTSLSDVRPRSYIFYPQPNVVQEAIFKEWGIKMITSEKDNLAEALEEFLTKLLGNS</sequence>
<dbReference type="PIRSF" id="PIRSF033541">
    <property type="entry name" value="ORF25P_Sir2"/>
    <property type="match status" value="1"/>
</dbReference>
<reference evidence="1 2" key="1">
    <citation type="journal article" date="2015" name="Int. J. Syst. Evol. Microbiol.">
        <title>Nitrosospira lacus sp. nov., a psychrotolerant, ammonia-oxidizing bacterium from sandy lake sediment.</title>
        <authorList>
            <person name="Urakawa H."/>
            <person name="Garcia J.C."/>
            <person name="Nielsen J.L."/>
            <person name="Le V.Q."/>
            <person name="Kozlowski J.A."/>
            <person name="Stein L.Y."/>
            <person name="Lim C.K."/>
            <person name="Pommerening-Roser A."/>
            <person name="Martens-Habbena W."/>
            <person name="Stahl D.A."/>
            <person name="Klotz M.G."/>
        </authorList>
    </citation>
    <scope>NUCLEOTIDE SEQUENCE [LARGE SCALE GENOMIC DNA]</scope>
    <source>
        <strain evidence="1 2">APG3</strain>
    </source>
</reference>
<evidence type="ECO:0000313" key="2">
    <source>
        <dbReference type="Proteomes" id="UP000012179"/>
    </source>
</evidence>
<dbReference type="Proteomes" id="UP000012179">
    <property type="component" value="Chromosome"/>
</dbReference>
<dbReference type="RefSeq" id="WP_004179703.1">
    <property type="nucleotide sequence ID" value="NZ_CP021106.3"/>
</dbReference>
<dbReference type="InterPro" id="IPR014583">
    <property type="entry name" value="Uncharacterised_Sir2-like"/>
</dbReference>
<dbReference type="CDD" id="cd01406">
    <property type="entry name" value="SIR2-like"/>
    <property type="match status" value="1"/>
</dbReference>
<accession>A0A1W6SSH3</accession>
<protein>
    <submittedName>
        <fullName evidence="1">Sir2 family NAD-dependent protein deacetylase</fullName>
    </submittedName>
</protein>
<keyword evidence="2" id="KW-1185">Reference proteome</keyword>
<dbReference type="Pfam" id="PF13289">
    <property type="entry name" value="SIR2_2"/>
    <property type="match status" value="1"/>
</dbReference>
<dbReference type="KEGG" id="nlc:EBAPG3_013785"/>
<proteinExistence type="predicted"/>
<dbReference type="OrthoDB" id="7221817at2"/>
<dbReference type="SUPFAM" id="SSF52467">
    <property type="entry name" value="DHS-like NAD/FAD-binding domain"/>
    <property type="match status" value="1"/>
</dbReference>
<dbReference type="Gene3D" id="3.40.50.1220">
    <property type="entry name" value="TPP-binding domain"/>
    <property type="match status" value="1"/>
</dbReference>
<dbReference type="EMBL" id="CP021106">
    <property type="protein sequence ID" value="ARO88751.1"/>
    <property type="molecule type" value="Genomic_DNA"/>
</dbReference>
<dbReference type="AlphaFoldDB" id="A0A1W6SSH3"/>
<name>A0A1W6SSH3_9PROT</name>
<dbReference type="InterPro" id="IPR029035">
    <property type="entry name" value="DHS-like_NAD/FAD-binding_dom"/>
</dbReference>
<organism evidence="1 2">
    <name type="scientific">Nitrosospira lacus</name>
    <dbReference type="NCBI Taxonomy" id="1288494"/>
    <lineage>
        <taxon>Bacteria</taxon>
        <taxon>Pseudomonadati</taxon>
        <taxon>Pseudomonadota</taxon>
        <taxon>Betaproteobacteria</taxon>
        <taxon>Nitrosomonadales</taxon>
        <taxon>Nitrosomonadaceae</taxon>
        <taxon>Nitrosospira</taxon>
    </lineage>
</organism>